<dbReference type="STRING" id="1196081.A0A364LBK4"/>
<dbReference type="GeneID" id="63798420"/>
<dbReference type="Pfam" id="PF02458">
    <property type="entry name" value="Transferase"/>
    <property type="match status" value="1"/>
</dbReference>
<evidence type="ECO:0000256" key="2">
    <source>
        <dbReference type="ARBA" id="ARBA00023315"/>
    </source>
</evidence>
<dbReference type="InterPro" id="IPR023213">
    <property type="entry name" value="CAT-like_dom_sf"/>
</dbReference>
<keyword evidence="4" id="KW-1185">Reference proteome</keyword>
<evidence type="ECO:0008006" key="5">
    <source>
        <dbReference type="Google" id="ProtNLM"/>
    </source>
</evidence>
<name>A0A364LBK4_TALAM</name>
<dbReference type="AlphaFoldDB" id="A0A364LBK4"/>
<protein>
    <recommendedName>
        <fullName evidence="5">Condensation domain-containing protein</fullName>
    </recommendedName>
</protein>
<evidence type="ECO:0000313" key="3">
    <source>
        <dbReference type="EMBL" id="RAO73194.1"/>
    </source>
</evidence>
<organism evidence="3 4">
    <name type="scientific">Talaromyces amestolkiae</name>
    <dbReference type="NCBI Taxonomy" id="1196081"/>
    <lineage>
        <taxon>Eukaryota</taxon>
        <taxon>Fungi</taxon>
        <taxon>Dikarya</taxon>
        <taxon>Ascomycota</taxon>
        <taxon>Pezizomycotina</taxon>
        <taxon>Eurotiomycetes</taxon>
        <taxon>Eurotiomycetidae</taxon>
        <taxon>Eurotiales</taxon>
        <taxon>Trichocomaceae</taxon>
        <taxon>Talaromyces</taxon>
        <taxon>Talaromyces sect. Talaromyces</taxon>
    </lineage>
</organism>
<keyword evidence="2" id="KW-0012">Acyltransferase</keyword>
<dbReference type="Gene3D" id="3.30.559.10">
    <property type="entry name" value="Chloramphenicol acetyltransferase-like domain"/>
    <property type="match status" value="1"/>
</dbReference>
<comment type="caution">
    <text evidence="3">The sequence shown here is derived from an EMBL/GenBank/DDBJ whole genome shotgun (WGS) entry which is preliminary data.</text>
</comment>
<dbReference type="EMBL" id="MIKG01000023">
    <property type="protein sequence ID" value="RAO73194.1"/>
    <property type="molecule type" value="Genomic_DNA"/>
</dbReference>
<evidence type="ECO:0000256" key="1">
    <source>
        <dbReference type="ARBA" id="ARBA00022679"/>
    </source>
</evidence>
<reference evidence="3 4" key="1">
    <citation type="journal article" date="2017" name="Biotechnol. Biofuels">
        <title>Differential beta-glucosidase expression as a function of carbon source availability in Talaromyces amestolkiae: a genomic and proteomic approach.</title>
        <authorList>
            <person name="de Eugenio L.I."/>
            <person name="Mendez-Liter J.A."/>
            <person name="Nieto-Dominguez M."/>
            <person name="Alonso L."/>
            <person name="Gil-Munoz J."/>
            <person name="Barriuso J."/>
            <person name="Prieto A."/>
            <person name="Martinez M.J."/>
        </authorList>
    </citation>
    <scope>NUCLEOTIDE SEQUENCE [LARGE SCALE GENOMIC DNA]</scope>
    <source>
        <strain evidence="3 4">CIB</strain>
    </source>
</reference>
<dbReference type="RefSeq" id="XP_040737708.1">
    <property type="nucleotide sequence ID" value="XM_040882097.1"/>
</dbReference>
<proteinExistence type="predicted"/>
<accession>A0A364LBK4</accession>
<gene>
    <name evidence="3" type="ORF">BHQ10_009206</name>
</gene>
<sequence length="326" mass="36791">MKQSEVSIGTSLRPNGNTTLRLFPTTRPEIPISVPLSILDCTSARFAPTGCIWIFDHHVTMPDHYTLLNRLRKSFVATLDEFPQWAGQIRWTPFDPDGGYTERFNRIKLVYGSVNDPGVEWKIVYYPSYSSNRFAPTPSERASMTVWREDEFEQSRLISNCDLALHDLESWKGLPGMSVQISLFGDGGYAIGIKLAHVLGDAQSLMIFVHRWAAKSRDIDHITGSFPYSDFPIFDPKQLDGHASGDIHGFDIDPHLAVAARVLPLHRYDCWEVDAPDFPPFFAETLEKIIPPSSFLEKAKLSPADSAPWSSWDPSRPVSYAYIHFG</sequence>
<dbReference type="OrthoDB" id="444127at2759"/>
<evidence type="ECO:0000313" key="4">
    <source>
        <dbReference type="Proteomes" id="UP000249363"/>
    </source>
</evidence>
<dbReference type="PANTHER" id="PTHR31625">
    <property type="match status" value="1"/>
</dbReference>
<dbReference type="GO" id="GO:0016747">
    <property type="term" value="F:acyltransferase activity, transferring groups other than amino-acyl groups"/>
    <property type="evidence" value="ECO:0007669"/>
    <property type="project" value="UniProtKB-ARBA"/>
</dbReference>
<dbReference type="Proteomes" id="UP000249363">
    <property type="component" value="Unassembled WGS sequence"/>
</dbReference>
<keyword evidence="1" id="KW-0808">Transferase</keyword>
<dbReference type="InterPro" id="IPR051504">
    <property type="entry name" value="Plant_metabolite_acyltrans"/>
</dbReference>